<dbReference type="PANTHER" id="PTHR36926">
    <property type="entry name" value="COLICIN V PRODUCTION PROTEIN"/>
    <property type="match status" value="1"/>
</dbReference>
<dbReference type="PANTHER" id="PTHR36926:SF1">
    <property type="entry name" value="COLICIN V PRODUCTION PROTEIN"/>
    <property type="match status" value="1"/>
</dbReference>
<protein>
    <submittedName>
        <fullName evidence="6">CvpA family protein</fullName>
    </submittedName>
</protein>
<feature type="transmembrane region" description="Helical" evidence="5">
    <location>
        <begin position="101"/>
        <end position="127"/>
    </location>
</feature>
<dbReference type="InterPro" id="IPR003825">
    <property type="entry name" value="Colicin-V_CvpA"/>
</dbReference>
<feature type="transmembrane region" description="Helical" evidence="5">
    <location>
        <begin position="65"/>
        <end position="86"/>
    </location>
</feature>
<dbReference type="InterPro" id="IPR052719">
    <property type="entry name" value="CvpA-like"/>
</dbReference>
<feature type="transmembrane region" description="Helical" evidence="5">
    <location>
        <begin position="32"/>
        <end position="53"/>
    </location>
</feature>
<keyword evidence="7" id="KW-1185">Reference proteome</keyword>
<evidence type="ECO:0000313" key="6">
    <source>
        <dbReference type="EMBL" id="NMH15812.1"/>
    </source>
</evidence>
<proteinExistence type="predicted"/>
<evidence type="ECO:0000256" key="5">
    <source>
        <dbReference type="SAM" id="Phobius"/>
    </source>
</evidence>
<evidence type="ECO:0000256" key="1">
    <source>
        <dbReference type="ARBA" id="ARBA00004141"/>
    </source>
</evidence>
<accession>A0ABX1QIK7</accession>
<evidence type="ECO:0000256" key="2">
    <source>
        <dbReference type="ARBA" id="ARBA00022692"/>
    </source>
</evidence>
<dbReference type="RefSeq" id="WP_142804964.1">
    <property type="nucleotide sequence ID" value="NZ_JAAAUB010000001.1"/>
</dbReference>
<keyword evidence="4 5" id="KW-0472">Membrane</keyword>
<comment type="subcellular location">
    <subcellularLocation>
        <location evidence="1">Membrane</location>
        <topology evidence="1">Multi-pass membrane protein</topology>
    </subcellularLocation>
</comment>
<comment type="caution">
    <text evidence="6">The sequence shown here is derived from an EMBL/GenBank/DDBJ whole genome shotgun (WGS) entry which is preliminary data.</text>
</comment>
<dbReference type="EMBL" id="JAAAUB010000001">
    <property type="protein sequence ID" value="NMH15812.1"/>
    <property type="molecule type" value="Genomic_DNA"/>
</dbReference>
<organism evidence="6 7">
    <name type="scientific">Tepidiphilus baoligensis</name>
    <dbReference type="NCBI Taxonomy" id="2698687"/>
    <lineage>
        <taxon>Bacteria</taxon>
        <taxon>Pseudomonadati</taxon>
        <taxon>Pseudomonadota</taxon>
        <taxon>Hydrogenophilia</taxon>
        <taxon>Hydrogenophilales</taxon>
        <taxon>Hydrogenophilaceae</taxon>
        <taxon>Tepidiphilus</taxon>
    </lineage>
</organism>
<keyword evidence="3 5" id="KW-1133">Transmembrane helix</keyword>
<sequence>MNGFDYAVVAVIGISLLVGAWRGGVSELLSVMAWVVAIVLGWVFCWPIGQVFYARWFSDPLLQRVLGFATIFLAVFMLAALMRYALRELLRAVGLGGIDRVFGAVFGVVRGVAVVLLCTAALLAVGVQEAPWWRQSSTAPWIVAALQRLEPWLPRGLIEKLPLPREII</sequence>
<evidence type="ECO:0000313" key="7">
    <source>
        <dbReference type="Proteomes" id="UP000669605"/>
    </source>
</evidence>
<name>A0ABX1QIK7_9PROT</name>
<gene>
    <name evidence="6" type="ORF">GV368_01540</name>
</gene>
<keyword evidence="2 5" id="KW-0812">Transmembrane</keyword>
<reference evidence="6 7" key="1">
    <citation type="journal article" date="2020" name="Curr. Microbiol.">
        <title>Tepidiphilus baoligensis sp. nov., a Novel Bacterium of the Family Hydrogenophilaceae Isolated from an Oil Reservoir.</title>
        <authorList>
            <person name="Zhang X."/>
            <person name="Wang G."/>
            <person name="Ma X."/>
            <person name="Yu J."/>
            <person name="You J."/>
            <person name="Xue Y."/>
            <person name="Ma Y."/>
        </authorList>
    </citation>
    <scope>NUCLEOTIDE SEQUENCE [LARGE SCALE GENOMIC DNA]</scope>
    <source>
        <strain evidence="6 7">B18-69</strain>
    </source>
</reference>
<dbReference type="Proteomes" id="UP000669605">
    <property type="component" value="Unassembled WGS sequence"/>
</dbReference>
<dbReference type="Pfam" id="PF02674">
    <property type="entry name" value="Colicin_V"/>
    <property type="match status" value="1"/>
</dbReference>
<evidence type="ECO:0000256" key="3">
    <source>
        <dbReference type="ARBA" id="ARBA00022989"/>
    </source>
</evidence>
<evidence type="ECO:0000256" key="4">
    <source>
        <dbReference type="ARBA" id="ARBA00023136"/>
    </source>
</evidence>